<dbReference type="SUPFAM" id="SSF50249">
    <property type="entry name" value="Nucleic acid-binding proteins"/>
    <property type="match status" value="1"/>
</dbReference>
<dbReference type="GO" id="GO:0010468">
    <property type="term" value="P:regulation of gene expression"/>
    <property type="evidence" value="ECO:0007669"/>
    <property type="project" value="UniProtKB-ARBA"/>
</dbReference>
<evidence type="ECO:0000256" key="3">
    <source>
        <dbReference type="ARBA" id="ARBA00007841"/>
    </source>
</evidence>
<dbReference type="CDD" id="cd22526">
    <property type="entry name" value="KH-I_Rrp40"/>
    <property type="match status" value="1"/>
</dbReference>
<evidence type="ECO:0000256" key="6">
    <source>
        <dbReference type="ARBA" id="ARBA00022835"/>
    </source>
</evidence>
<evidence type="ECO:0000313" key="13">
    <source>
        <dbReference type="Proteomes" id="UP000597762"/>
    </source>
</evidence>
<reference evidence="12" key="1">
    <citation type="submission" date="2021-01" db="EMBL/GenBank/DDBJ databases">
        <authorList>
            <person name="Li R."/>
            <person name="Bekaert M."/>
        </authorList>
    </citation>
    <scope>NUCLEOTIDE SEQUENCE</scope>
    <source>
        <strain evidence="12">Farmed</strain>
    </source>
</reference>
<evidence type="ECO:0000256" key="5">
    <source>
        <dbReference type="ARBA" id="ARBA00022552"/>
    </source>
</evidence>
<dbReference type="GO" id="GO:0071035">
    <property type="term" value="P:nuclear polyadenylation-dependent rRNA catabolic process"/>
    <property type="evidence" value="ECO:0007669"/>
    <property type="project" value="TreeGrafter"/>
</dbReference>
<dbReference type="InterPro" id="IPR004088">
    <property type="entry name" value="KH_dom_type_1"/>
</dbReference>
<comment type="caution">
    <text evidence="12">The sequence shown here is derived from an EMBL/GenBank/DDBJ whole genome shotgun (WGS) entry which is preliminary data.</text>
</comment>
<dbReference type="AlphaFoldDB" id="A0A812CW92"/>
<organism evidence="12 13">
    <name type="scientific">Acanthosepion pharaonis</name>
    <name type="common">Pharaoh cuttlefish</name>
    <name type="synonym">Sepia pharaonis</name>
    <dbReference type="NCBI Taxonomy" id="158019"/>
    <lineage>
        <taxon>Eukaryota</taxon>
        <taxon>Metazoa</taxon>
        <taxon>Spiralia</taxon>
        <taxon>Lophotrochozoa</taxon>
        <taxon>Mollusca</taxon>
        <taxon>Cephalopoda</taxon>
        <taxon>Coleoidea</taxon>
        <taxon>Decapodiformes</taxon>
        <taxon>Sepiida</taxon>
        <taxon>Sepiina</taxon>
        <taxon>Sepiidae</taxon>
        <taxon>Acanthosepion</taxon>
    </lineage>
</organism>
<evidence type="ECO:0000313" key="12">
    <source>
        <dbReference type="EMBL" id="CAE1286369.1"/>
    </source>
</evidence>
<evidence type="ECO:0000256" key="2">
    <source>
        <dbReference type="ARBA" id="ARBA00004604"/>
    </source>
</evidence>
<feature type="domain" description="K Homology" evidence="11">
    <location>
        <begin position="170"/>
        <end position="216"/>
    </location>
</feature>
<evidence type="ECO:0000256" key="1">
    <source>
        <dbReference type="ARBA" id="ARBA00004496"/>
    </source>
</evidence>
<gene>
    <name evidence="12" type="ORF">SPHA_45979</name>
</gene>
<dbReference type="EMBL" id="CAHIKZ030002401">
    <property type="protein sequence ID" value="CAE1286369.1"/>
    <property type="molecule type" value="Genomic_DNA"/>
</dbReference>
<keyword evidence="5" id="KW-0698">rRNA processing</keyword>
<evidence type="ECO:0000256" key="4">
    <source>
        <dbReference type="ARBA" id="ARBA00022490"/>
    </source>
</evidence>
<accession>A0A812CW92</accession>
<comment type="subcellular location">
    <subcellularLocation>
        <location evidence="1">Cytoplasm</location>
    </subcellularLocation>
    <subcellularLocation>
        <location evidence="2">Nucleus</location>
        <location evidence="2">Nucleolus</location>
    </subcellularLocation>
</comment>
<keyword evidence="7" id="KW-0694">RNA-binding</keyword>
<dbReference type="FunFam" id="3.30.1370.10:FF:000038">
    <property type="entry name" value="exosome complex component RRP40"/>
    <property type="match status" value="1"/>
</dbReference>
<dbReference type="InterPro" id="IPR049469">
    <property type="entry name" value="RRP40_KH-I"/>
</dbReference>
<dbReference type="GO" id="GO:0003723">
    <property type="term" value="F:RNA binding"/>
    <property type="evidence" value="ECO:0007669"/>
    <property type="project" value="UniProtKB-KW"/>
</dbReference>
<keyword evidence="8" id="KW-0539">Nucleus</keyword>
<dbReference type="InterPro" id="IPR037319">
    <property type="entry name" value="Rrp40_S1"/>
</dbReference>
<dbReference type="GO" id="GO:0071051">
    <property type="term" value="P:poly(A)-dependent snoRNA 3'-end processing"/>
    <property type="evidence" value="ECO:0007669"/>
    <property type="project" value="TreeGrafter"/>
</dbReference>
<dbReference type="GO" id="GO:0071034">
    <property type="term" value="P:CUT catabolic process"/>
    <property type="evidence" value="ECO:0007669"/>
    <property type="project" value="TreeGrafter"/>
</dbReference>
<dbReference type="SUPFAM" id="SSF54791">
    <property type="entry name" value="Eukaryotic type KH-domain (KH-domain type I)"/>
    <property type="match status" value="1"/>
</dbReference>
<dbReference type="InterPro" id="IPR036612">
    <property type="entry name" value="KH_dom_type_1_sf"/>
</dbReference>
<sequence>MADEMELDDEIENEAIEQAPEVNTLFMPGQTIDNLKALEGTLKVVLGPGLQIQGSKVVVTKVGILRFKEPNVYWLDSHQRRYVPVQGDHVLGVCSMKAGDVFRVDIGSNEPAGLSYLAFEGATKRNRPDVRVGDLLYAKVQTANKNMETELVCVNNQEKSAGMGVIRNGGFVFTSPLHLVRKLLNPECVLLKTLGKTLKFEVAIGMNGRVWVKGRSSVDTIAVANAIMSAEHMTNNQIKVMCQRLSHVLSTVPKEDLEPEEVENIT</sequence>
<dbReference type="GO" id="GO:0000177">
    <property type="term" value="C:cytoplasmic exosome (RNase complex)"/>
    <property type="evidence" value="ECO:0007669"/>
    <property type="project" value="TreeGrafter"/>
</dbReference>
<dbReference type="InterPro" id="IPR012340">
    <property type="entry name" value="NA-bd_OB-fold"/>
</dbReference>
<evidence type="ECO:0000256" key="9">
    <source>
        <dbReference type="ARBA" id="ARBA00030615"/>
    </source>
</evidence>
<proteinExistence type="inferred from homology"/>
<dbReference type="GO" id="GO:0000467">
    <property type="term" value="P:exonucleolytic trimming to generate mature 3'-end of 5.8S rRNA from tricistronic rRNA transcript (SSU-rRNA, 5.8S rRNA, LSU-rRNA)"/>
    <property type="evidence" value="ECO:0007669"/>
    <property type="project" value="TreeGrafter"/>
</dbReference>
<dbReference type="GO" id="GO:0005730">
    <property type="term" value="C:nucleolus"/>
    <property type="evidence" value="ECO:0007669"/>
    <property type="project" value="UniProtKB-SubCell"/>
</dbReference>
<dbReference type="Gene3D" id="2.40.50.100">
    <property type="match status" value="1"/>
</dbReference>
<dbReference type="CDD" id="cd05790">
    <property type="entry name" value="S1_Rrp40"/>
    <property type="match status" value="1"/>
</dbReference>
<dbReference type="OrthoDB" id="340500at2759"/>
<dbReference type="SUPFAM" id="SSF110324">
    <property type="entry name" value="Ribosomal L27 protein-like"/>
    <property type="match status" value="1"/>
</dbReference>
<evidence type="ECO:0000259" key="11">
    <source>
        <dbReference type="Pfam" id="PF15985"/>
    </source>
</evidence>
<evidence type="ECO:0000256" key="8">
    <source>
        <dbReference type="ARBA" id="ARBA00023242"/>
    </source>
</evidence>
<keyword evidence="4" id="KW-0963">Cytoplasm</keyword>
<dbReference type="InterPro" id="IPR026699">
    <property type="entry name" value="Exosome_RNA_bind1/RRP40/RRP4"/>
</dbReference>
<evidence type="ECO:0000256" key="7">
    <source>
        <dbReference type="ARBA" id="ARBA00022884"/>
    </source>
</evidence>
<dbReference type="Pfam" id="PF21262">
    <property type="entry name" value="RRP40_S1"/>
    <property type="match status" value="1"/>
</dbReference>
<protein>
    <recommendedName>
        <fullName evidence="10">Exosome complex component RRP40</fullName>
    </recommendedName>
    <alternativeName>
        <fullName evidence="9">Ribosomal RNA-processing protein 40</fullName>
    </alternativeName>
</protein>
<dbReference type="GO" id="GO:0071038">
    <property type="term" value="P:TRAMP-dependent tRNA surveillance pathway"/>
    <property type="evidence" value="ECO:0007669"/>
    <property type="project" value="TreeGrafter"/>
</dbReference>
<dbReference type="Proteomes" id="UP000597762">
    <property type="component" value="Unassembled WGS sequence"/>
</dbReference>
<dbReference type="PANTHER" id="PTHR21321">
    <property type="entry name" value="PNAS-3 RELATED"/>
    <property type="match status" value="1"/>
</dbReference>
<dbReference type="GO" id="GO:0000176">
    <property type="term" value="C:nuclear exosome (RNase complex)"/>
    <property type="evidence" value="ECO:0007669"/>
    <property type="project" value="TreeGrafter"/>
</dbReference>
<dbReference type="Gene3D" id="2.40.50.140">
    <property type="entry name" value="Nucleic acid-binding proteins"/>
    <property type="match status" value="1"/>
</dbReference>
<dbReference type="FunFam" id="2.40.50.140:FF:000112">
    <property type="entry name" value="Exosome complex component RRP40"/>
    <property type="match status" value="1"/>
</dbReference>
<keyword evidence="13" id="KW-1185">Reference proteome</keyword>
<dbReference type="PANTHER" id="PTHR21321:SF1">
    <property type="entry name" value="EXOSOME COMPLEX COMPONENT RRP40"/>
    <property type="match status" value="1"/>
</dbReference>
<dbReference type="GO" id="GO:0034475">
    <property type="term" value="P:U4 snRNA 3'-end processing"/>
    <property type="evidence" value="ECO:0007669"/>
    <property type="project" value="TreeGrafter"/>
</dbReference>
<evidence type="ECO:0000256" key="10">
    <source>
        <dbReference type="ARBA" id="ARBA00069899"/>
    </source>
</evidence>
<keyword evidence="6" id="KW-0271">Exosome</keyword>
<dbReference type="Gene3D" id="3.30.1370.10">
    <property type="entry name" value="K Homology domain, type 1"/>
    <property type="match status" value="1"/>
</dbReference>
<comment type="similarity">
    <text evidence="3">Belongs to the RRP40 family.</text>
</comment>
<dbReference type="Pfam" id="PF15985">
    <property type="entry name" value="KH_6"/>
    <property type="match status" value="1"/>
</dbReference>
<name>A0A812CW92_ACAPH</name>